<feature type="domain" description="Peptidase M24" evidence="1">
    <location>
        <begin position="156"/>
        <end position="375"/>
    </location>
</feature>
<dbReference type="Pfam" id="PF00557">
    <property type="entry name" value="Peptidase_M24"/>
    <property type="match status" value="1"/>
</dbReference>
<accession>A0ABT1NKQ4</accession>
<reference evidence="3 4" key="1">
    <citation type="submission" date="2021-10" db="EMBL/GenBank/DDBJ databases">
        <title>Lutispora strain m25 sp. nov., a thermophilic, non-spore-forming bacterium isolated from a lab-scale methanogenic bioreactor digesting anaerobic sludge.</title>
        <authorList>
            <person name="El Houari A."/>
            <person name="Mcdonald J."/>
        </authorList>
    </citation>
    <scope>NUCLEOTIDE SEQUENCE [LARGE SCALE GENOMIC DNA]</scope>
    <source>
        <strain evidence="4">m25</strain>
    </source>
</reference>
<evidence type="ECO:0000313" key="4">
    <source>
        <dbReference type="Proteomes" id="UP001651880"/>
    </source>
</evidence>
<name>A0ABT1NKQ4_9FIRM</name>
<dbReference type="Proteomes" id="UP001651880">
    <property type="component" value="Unassembled WGS sequence"/>
</dbReference>
<keyword evidence="4" id="KW-1185">Reference proteome</keyword>
<organism evidence="3 4">
    <name type="scientific">Lutispora saccharofermentans</name>
    <dbReference type="NCBI Taxonomy" id="3024236"/>
    <lineage>
        <taxon>Bacteria</taxon>
        <taxon>Bacillati</taxon>
        <taxon>Bacillota</taxon>
        <taxon>Clostridia</taxon>
        <taxon>Lutisporales</taxon>
        <taxon>Lutisporaceae</taxon>
        <taxon>Lutispora</taxon>
    </lineage>
</organism>
<dbReference type="EMBL" id="JAJEKE010000029">
    <property type="protein sequence ID" value="MCQ1531757.1"/>
    <property type="molecule type" value="Genomic_DNA"/>
</dbReference>
<dbReference type="InterPro" id="IPR029149">
    <property type="entry name" value="Creatin/AminoP/Spt16_N"/>
</dbReference>
<dbReference type="InterPro" id="IPR000587">
    <property type="entry name" value="Creatinase_N"/>
</dbReference>
<sequence>MEVKELVNRRIEVLKDKLVEKGLDTAIIIKPENVFYFSNFNPVINSHPCFVIISVKKGAHLLVHSIRCDHAKEEGSLDNVQLYGKWGANISLAMDPVDAIREILSHGPIKLGLELSDVNYKLYQDICTKLNISFIEDISVDVNMMRMIKDEYEISCARKSADLVDIGVETTIKYLQEGYSEACASTEGQYQMRKTWSKLYSNTEICGFGTSEGGIIDSFHVWCLSNEHIAYGCDCPKHYIPMAGDISLPMAWAKVNGYHAENERSIIVNKLDEKRDRAYKAMLEARQAVFDKMKPGITLESLYFEAVELFTKYGFGDILPGRIGHGMGCSAHEFPSIGKGVKIPLTAGMILTVEPGLMEKSWGGVRHSDTVLITENGYELLTKINNKCIIINK</sequence>
<dbReference type="Gene3D" id="3.90.230.10">
    <property type="entry name" value="Creatinase/methionine aminopeptidase superfamily"/>
    <property type="match status" value="1"/>
</dbReference>
<evidence type="ECO:0000313" key="3">
    <source>
        <dbReference type="EMBL" id="MCQ1531757.1"/>
    </source>
</evidence>
<dbReference type="Gene3D" id="3.40.350.10">
    <property type="entry name" value="Creatinase/prolidase N-terminal domain"/>
    <property type="match status" value="1"/>
</dbReference>
<dbReference type="PANTHER" id="PTHR46112">
    <property type="entry name" value="AMINOPEPTIDASE"/>
    <property type="match status" value="1"/>
</dbReference>
<dbReference type="InterPro" id="IPR050659">
    <property type="entry name" value="Peptidase_M24B"/>
</dbReference>
<dbReference type="RefSeq" id="WP_255229323.1">
    <property type="nucleotide sequence ID" value="NZ_JAJEKE010000029.1"/>
</dbReference>
<dbReference type="PANTHER" id="PTHR46112:SF2">
    <property type="entry name" value="XAA-PRO AMINOPEPTIDASE P-RELATED"/>
    <property type="match status" value="1"/>
</dbReference>
<gene>
    <name evidence="3" type="ORF">LJD61_19755</name>
</gene>
<feature type="domain" description="Creatinase N-terminal" evidence="2">
    <location>
        <begin position="10"/>
        <end position="148"/>
    </location>
</feature>
<evidence type="ECO:0000259" key="2">
    <source>
        <dbReference type="Pfam" id="PF01321"/>
    </source>
</evidence>
<proteinExistence type="predicted"/>
<dbReference type="SUPFAM" id="SSF53092">
    <property type="entry name" value="Creatinase/prolidase N-terminal domain"/>
    <property type="match status" value="1"/>
</dbReference>
<protein>
    <submittedName>
        <fullName evidence="3">Xaa-Pro peptidase family protein</fullName>
    </submittedName>
</protein>
<evidence type="ECO:0000259" key="1">
    <source>
        <dbReference type="Pfam" id="PF00557"/>
    </source>
</evidence>
<comment type="caution">
    <text evidence="3">The sequence shown here is derived from an EMBL/GenBank/DDBJ whole genome shotgun (WGS) entry which is preliminary data.</text>
</comment>
<dbReference type="CDD" id="cd01066">
    <property type="entry name" value="APP_MetAP"/>
    <property type="match status" value="1"/>
</dbReference>
<dbReference type="SUPFAM" id="SSF55920">
    <property type="entry name" value="Creatinase/aminopeptidase"/>
    <property type="match status" value="1"/>
</dbReference>
<dbReference type="InterPro" id="IPR000994">
    <property type="entry name" value="Pept_M24"/>
</dbReference>
<dbReference type="InterPro" id="IPR036005">
    <property type="entry name" value="Creatinase/aminopeptidase-like"/>
</dbReference>
<dbReference type="Pfam" id="PF01321">
    <property type="entry name" value="Creatinase_N"/>
    <property type="match status" value="1"/>
</dbReference>